<comment type="caution">
    <text evidence="5">The sequence shown here is derived from an EMBL/GenBank/DDBJ whole genome shotgun (WGS) entry which is preliminary data.</text>
</comment>
<feature type="region of interest" description="Disordered" evidence="4">
    <location>
        <begin position="238"/>
        <end position="265"/>
    </location>
</feature>
<evidence type="ECO:0000256" key="2">
    <source>
        <dbReference type="ARBA" id="ARBA00023043"/>
    </source>
</evidence>
<reference evidence="5 7" key="1">
    <citation type="submission" date="2024-02" db="EMBL/GenBank/DDBJ databases">
        <authorList>
            <person name="Chen Y."/>
            <person name="Shah S."/>
            <person name="Dougan E. K."/>
            <person name="Thang M."/>
            <person name="Chan C."/>
        </authorList>
    </citation>
    <scope>NUCLEOTIDE SEQUENCE [LARGE SCALE GENOMIC DNA]</scope>
</reference>
<evidence type="ECO:0000256" key="4">
    <source>
        <dbReference type="SAM" id="MobiDB-lite"/>
    </source>
</evidence>
<organism evidence="5 7">
    <name type="scientific">Durusdinium trenchii</name>
    <dbReference type="NCBI Taxonomy" id="1381693"/>
    <lineage>
        <taxon>Eukaryota</taxon>
        <taxon>Sar</taxon>
        <taxon>Alveolata</taxon>
        <taxon>Dinophyceae</taxon>
        <taxon>Suessiales</taxon>
        <taxon>Symbiodiniaceae</taxon>
        <taxon>Durusdinium</taxon>
    </lineage>
</organism>
<dbReference type="PROSITE" id="PS50088">
    <property type="entry name" value="ANK_REPEAT"/>
    <property type="match status" value="1"/>
</dbReference>
<dbReference type="SUPFAM" id="SSF48403">
    <property type="entry name" value="Ankyrin repeat"/>
    <property type="match status" value="1"/>
</dbReference>
<dbReference type="Proteomes" id="UP001642464">
    <property type="component" value="Unassembled WGS sequence"/>
</dbReference>
<sequence>MPWWEVDPVVAFLLTLACLLLGYWALAPATATTTIAVTAAVRGVPARMSLPAGKVHFKASHEWQEVLPHHVLPTNLEIRFDLSTGRNFARLPSAAGPGAASGDGSDETSVCKLLCDAATWGKQERVEHVLQSCHWTPEVLSAPLAEAAGRGHLEVCEALLKARADPVGRGPKGVTALHRAAGEGHEEVAELLLRRCQELGLAEPLAVQDDLGRTCLECAREQDLHGVARRLEVKAKAGAVARPSETSGDSYPEAPQLQLRSISVD</sequence>
<dbReference type="EMBL" id="CAXAMM010006669">
    <property type="protein sequence ID" value="CAK9011854.1"/>
    <property type="molecule type" value="Genomic_DNA"/>
</dbReference>
<keyword evidence="2 3" id="KW-0040">ANK repeat</keyword>
<dbReference type="Pfam" id="PF12796">
    <property type="entry name" value="Ank_2"/>
    <property type="match status" value="1"/>
</dbReference>
<dbReference type="InterPro" id="IPR002110">
    <property type="entry name" value="Ankyrin_rpt"/>
</dbReference>
<evidence type="ECO:0000256" key="1">
    <source>
        <dbReference type="ARBA" id="ARBA00022737"/>
    </source>
</evidence>
<dbReference type="SMART" id="SM00248">
    <property type="entry name" value="ANK"/>
    <property type="match status" value="2"/>
</dbReference>
<dbReference type="PROSITE" id="PS50297">
    <property type="entry name" value="ANK_REP_REGION"/>
    <property type="match status" value="1"/>
</dbReference>
<evidence type="ECO:0000313" key="5">
    <source>
        <dbReference type="EMBL" id="CAK9011854.1"/>
    </source>
</evidence>
<dbReference type="Gene3D" id="1.25.40.20">
    <property type="entry name" value="Ankyrin repeat-containing domain"/>
    <property type="match status" value="1"/>
</dbReference>
<gene>
    <name evidence="5" type="ORF">SCF082_LOCUS11272</name>
    <name evidence="6" type="ORF">SCF082_LOCUS11442</name>
</gene>
<keyword evidence="1" id="KW-0677">Repeat</keyword>
<feature type="repeat" description="ANK" evidence="3">
    <location>
        <begin position="172"/>
        <end position="204"/>
    </location>
</feature>
<evidence type="ECO:0000313" key="6">
    <source>
        <dbReference type="EMBL" id="CAK9012269.1"/>
    </source>
</evidence>
<evidence type="ECO:0000256" key="3">
    <source>
        <dbReference type="PROSITE-ProRule" id="PRU00023"/>
    </source>
</evidence>
<accession>A0ABP0JBZ4</accession>
<name>A0ABP0JBZ4_9DINO</name>
<dbReference type="EMBL" id="CAXAMM010006780">
    <property type="protein sequence ID" value="CAK9012269.1"/>
    <property type="molecule type" value="Genomic_DNA"/>
</dbReference>
<evidence type="ECO:0000313" key="7">
    <source>
        <dbReference type="Proteomes" id="UP001642464"/>
    </source>
</evidence>
<dbReference type="PANTHER" id="PTHR24171">
    <property type="entry name" value="ANKYRIN REPEAT DOMAIN-CONTAINING PROTEIN 39-RELATED"/>
    <property type="match status" value="1"/>
</dbReference>
<proteinExistence type="predicted"/>
<protein>
    <submittedName>
        <fullName evidence="5">Uncharacterized protein</fullName>
    </submittedName>
</protein>
<keyword evidence="7" id="KW-1185">Reference proteome</keyword>
<dbReference type="InterPro" id="IPR036770">
    <property type="entry name" value="Ankyrin_rpt-contain_sf"/>
</dbReference>